<dbReference type="PROSITE" id="PS00787">
    <property type="entry name" value="CHORISMATE_SYNTHASE_1"/>
    <property type="match status" value="1"/>
</dbReference>
<comment type="subunit">
    <text evidence="11">Homotetramer.</text>
</comment>
<evidence type="ECO:0000256" key="4">
    <source>
        <dbReference type="ARBA" id="ARBA00022605"/>
    </source>
</evidence>
<feature type="binding site" evidence="11">
    <location>
        <begin position="256"/>
        <end position="257"/>
    </location>
    <ligand>
        <name>FMN</name>
        <dbReference type="ChEBI" id="CHEBI:58210"/>
    </ligand>
</feature>
<comment type="function">
    <text evidence="11">Catalyzes the anti-1,4-elimination of the C-3 phosphate and the C-6 proR hydrogen from 5-enolpyruvylshikimate-3-phosphate (EPSP) to yield chorismate, which is the branch point compound that serves as the starting substrate for the three terminal pathways of aromatic amino acid biosynthesis. This reaction introduces a second double bond into the aromatic ring system.</text>
</comment>
<reference evidence="13 14" key="1">
    <citation type="submission" date="2020-01" db="EMBL/GenBank/DDBJ databases">
        <title>Whole-genome sequence of Heliobacterium undosum DSM 13378.</title>
        <authorList>
            <person name="Kyndt J.A."/>
            <person name="Meyer T.E."/>
        </authorList>
    </citation>
    <scope>NUCLEOTIDE SEQUENCE [LARGE SCALE GENOMIC DNA]</scope>
    <source>
        <strain evidence="13 14">DSM 13378</strain>
    </source>
</reference>
<evidence type="ECO:0000256" key="6">
    <source>
        <dbReference type="ARBA" id="ARBA00022643"/>
    </source>
</evidence>
<dbReference type="EMBL" id="WXEY01000001">
    <property type="protein sequence ID" value="MZP28497.1"/>
    <property type="molecule type" value="Genomic_DNA"/>
</dbReference>
<evidence type="ECO:0000256" key="9">
    <source>
        <dbReference type="ARBA" id="ARBA00023141"/>
    </source>
</evidence>
<feature type="binding site" evidence="11">
    <location>
        <position position="301"/>
    </location>
    <ligand>
        <name>FMN</name>
        <dbReference type="ChEBI" id="CHEBI:58210"/>
    </ligand>
</feature>
<feature type="binding site" evidence="11">
    <location>
        <begin position="316"/>
        <end position="320"/>
    </location>
    <ligand>
        <name>FMN</name>
        <dbReference type="ChEBI" id="CHEBI:58210"/>
    </ligand>
</feature>
<dbReference type="GO" id="GO:0005829">
    <property type="term" value="C:cytosol"/>
    <property type="evidence" value="ECO:0007669"/>
    <property type="project" value="TreeGrafter"/>
</dbReference>
<dbReference type="CDD" id="cd07304">
    <property type="entry name" value="Chorismate_synthase"/>
    <property type="match status" value="1"/>
</dbReference>
<proteinExistence type="inferred from homology"/>
<evidence type="ECO:0000256" key="11">
    <source>
        <dbReference type="HAMAP-Rule" id="MF_00300"/>
    </source>
</evidence>
<feature type="binding site" evidence="11">
    <location>
        <position position="42"/>
    </location>
    <ligand>
        <name>NADP(+)</name>
        <dbReference type="ChEBI" id="CHEBI:58349"/>
    </ligand>
</feature>
<dbReference type="Pfam" id="PF01264">
    <property type="entry name" value="Chorismate_synt"/>
    <property type="match status" value="1"/>
</dbReference>
<dbReference type="PIRSF" id="PIRSF001456">
    <property type="entry name" value="Chorismate_synth"/>
    <property type="match status" value="1"/>
</dbReference>
<accession>A0A845KXT9</accession>
<gene>
    <name evidence="11 13" type="primary">aroC</name>
    <name evidence="13" type="ORF">GTO91_02000</name>
</gene>
<dbReference type="GO" id="GO:0009073">
    <property type="term" value="P:aromatic amino acid family biosynthetic process"/>
    <property type="evidence" value="ECO:0007669"/>
    <property type="project" value="UniProtKB-KW"/>
</dbReference>
<dbReference type="NCBIfam" id="TIGR00033">
    <property type="entry name" value="aroC"/>
    <property type="match status" value="1"/>
</dbReference>
<evidence type="ECO:0000256" key="8">
    <source>
        <dbReference type="ARBA" id="ARBA00022857"/>
    </source>
</evidence>
<keyword evidence="6 11" id="KW-0288">FMN</keyword>
<dbReference type="Proteomes" id="UP000463470">
    <property type="component" value="Unassembled WGS sequence"/>
</dbReference>
<keyword evidence="4 11" id="KW-0028">Amino-acid biosynthesis</keyword>
<dbReference type="PANTHER" id="PTHR21085:SF0">
    <property type="entry name" value="CHORISMATE SYNTHASE"/>
    <property type="match status" value="1"/>
</dbReference>
<dbReference type="Gene3D" id="3.60.150.10">
    <property type="entry name" value="Chorismate synthase AroC"/>
    <property type="match status" value="1"/>
</dbReference>
<dbReference type="FunFam" id="3.60.150.10:FF:000002">
    <property type="entry name" value="Chorismate synthase"/>
    <property type="match status" value="1"/>
</dbReference>
<organism evidence="13 14">
    <name type="scientific">Heliomicrobium undosum</name>
    <dbReference type="NCBI Taxonomy" id="121734"/>
    <lineage>
        <taxon>Bacteria</taxon>
        <taxon>Bacillati</taxon>
        <taxon>Bacillota</taxon>
        <taxon>Clostridia</taxon>
        <taxon>Eubacteriales</taxon>
        <taxon>Heliobacteriaceae</taxon>
        <taxon>Heliomicrobium</taxon>
    </lineage>
</organism>
<dbReference type="HAMAP" id="MF_00300">
    <property type="entry name" value="Chorismate_synth"/>
    <property type="match status" value="1"/>
</dbReference>
<dbReference type="UniPathway" id="UPA00053">
    <property type="reaction ID" value="UER00090"/>
</dbReference>
<evidence type="ECO:0000313" key="14">
    <source>
        <dbReference type="Proteomes" id="UP000463470"/>
    </source>
</evidence>
<dbReference type="OrthoDB" id="9771806at2"/>
<evidence type="ECO:0000256" key="5">
    <source>
        <dbReference type="ARBA" id="ARBA00022630"/>
    </source>
</evidence>
<sequence>MAALRYLTAGESHGLALTVIVEGMVAGLSIKAEDIDEQLARRQKGHGRGGRMAIEKDRAAILSGIRGGRTLGGPICLQIENRDWKNWSAIMAAGEEADLTERRVTQPRPGHADLAGAIKYDQRDIRNILERSSARETAARVAAGALARRLLAEVGIRICSHVTAIGDAAASGGPIDRTEKEWADLAARAEQSPVRCVEAELEQAMIAAIDQAKAGGDSLGGIVELAVLGMPVGVGSHVQGDRRLDGRIAGAMMSLQAIKGVEIGLGFEAALRPGSQVHDEIHYVPEKGYGRNTNRAGGIEGGISNGAPVVIRIAMKPIPTLYKPLMTVDIDSRSPVAASVERSDACAVPAAAVVAEAILALVIADSLLETTGGDTIEQVKARVAAMREQALRF</sequence>
<dbReference type="PANTHER" id="PTHR21085">
    <property type="entry name" value="CHORISMATE SYNTHASE"/>
    <property type="match status" value="1"/>
</dbReference>
<dbReference type="InterPro" id="IPR035904">
    <property type="entry name" value="Chorismate_synth_AroC_sf"/>
</dbReference>
<evidence type="ECO:0000256" key="3">
    <source>
        <dbReference type="ARBA" id="ARBA00013036"/>
    </source>
</evidence>
<evidence type="ECO:0000256" key="10">
    <source>
        <dbReference type="ARBA" id="ARBA00023239"/>
    </source>
</evidence>
<feature type="binding site" evidence="11">
    <location>
        <position position="342"/>
    </location>
    <ligand>
        <name>FMN</name>
        <dbReference type="ChEBI" id="CHEBI:58210"/>
    </ligand>
</feature>
<evidence type="ECO:0000256" key="1">
    <source>
        <dbReference type="ARBA" id="ARBA00005044"/>
    </source>
</evidence>
<comment type="catalytic activity">
    <reaction evidence="11 12">
        <text>5-O-(1-carboxyvinyl)-3-phosphoshikimate = chorismate + phosphate</text>
        <dbReference type="Rhea" id="RHEA:21020"/>
        <dbReference type="ChEBI" id="CHEBI:29748"/>
        <dbReference type="ChEBI" id="CHEBI:43474"/>
        <dbReference type="ChEBI" id="CHEBI:57701"/>
        <dbReference type="EC" id="4.2.3.5"/>
    </reaction>
</comment>
<dbReference type="PROSITE" id="PS00626">
    <property type="entry name" value="RCC1_2"/>
    <property type="match status" value="1"/>
</dbReference>
<dbReference type="GO" id="GO:0010181">
    <property type="term" value="F:FMN binding"/>
    <property type="evidence" value="ECO:0007669"/>
    <property type="project" value="TreeGrafter"/>
</dbReference>
<comment type="pathway">
    <text evidence="1 11 12">Metabolic intermediate biosynthesis; chorismate biosynthesis; chorismate from D-erythrose 4-phosphate and phosphoenolpyruvate: step 7/7.</text>
</comment>
<keyword evidence="7 11" id="KW-0274">FAD</keyword>
<dbReference type="InterPro" id="IPR000408">
    <property type="entry name" value="Reg_chr_condens"/>
</dbReference>
<comment type="cofactor">
    <cofactor evidence="11 12">
        <name>FMNH2</name>
        <dbReference type="ChEBI" id="CHEBI:57618"/>
    </cofactor>
    <text evidence="11 12">Reduced FMN (FMNH(2)).</text>
</comment>
<dbReference type="GO" id="GO:0004107">
    <property type="term" value="F:chorismate synthase activity"/>
    <property type="evidence" value="ECO:0007669"/>
    <property type="project" value="UniProtKB-UniRule"/>
</dbReference>
<dbReference type="NCBIfam" id="NF003793">
    <property type="entry name" value="PRK05382.1"/>
    <property type="match status" value="1"/>
</dbReference>
<keyword evidence="5 11" id="KW-0285">Flavoprotein</keyword>
<feature type="binding site" evidence="11">
    <location>
        <begin position="131"/>
        <end position="133"/>
    </location>
    <ligand>
        <name>FMN</name>
        <dbReference type="ChEBI" id="CHEBI:58210"/>
    </ligand>
</feature>
<keyword evidence="9 11" id="KW-0057">Aromatic amino acid biosynthesis</keyword>
<feature type="binding site" evidence="11">
    <location>
        <position position="48"/>
    </location>
    <ligand>
        <name>NADP(+)</name>
        <dbReference type="ChEBI" id="CHEBI:58349"/>
    </ligand>
</feature>
<dbReference type="InterPro" id="IPR020541">
    <property type="entry name" value="Chorismate_synthase_CS"/>
</dbReference>
<dbReference type="EC" id="4.2.3.5" evidence="3 11"/>
<keyword evidence="10 11" id="KW-0456">Lyase</keyword>
<comment type="caution">
    <text evidence="13">The sequence shown here is derived from an EMBL/GenBank/DDBJ whole genome shotgun (WGS) entry which is preliminary data.</text>
</comment>
<dbReference type="PROSITE" id="PS00788">
    <property type="entry name" value="CHORISMATE_SYNTHASE_2"/>
    <property type="match status" value="1"/>
</dbReference>
<evidence type="ECO:0000256" key="12">
    <source>
        <dbReference type="RuleBase" id="RU000605"/>
    </source>
</evidence>
<keyword evidence="8 11" id="KW-0521">NADP</keyword>
<dbReference type="GO" id="GO:0008652">
    <property type="term" value="P:amino acid biosynthetic process"/>
    <property type="evidence" value="ECO:0007669"/>
    <property type="project" value="UniProtKB-KW"/>
</dbReference>
<keyword evidence="14" id="KW-1185">Reference proteome</keyword>
<dbReference type="AlphaFoldDB" id="A0A845KXT9"/>
<dbReference type="SUPFAM" id="SSF103263">
    <property type="entry name" value="Chorismate synthase, AroC"/>
    <property type="match status" value="1"/>
</dbReference>
<dbReference type="GO" id="GO:0009423">
    <property type="term" value="P:chorismate biosynthetic process"/>
    <property type="evidence" value="ECO:0007669"/>
    <property type="project" value="UniProtKB-UniRule"/>
</dbReference>
<dbReference type="InterPro" id="IPR000453">
    <property type="entry name" value="Chorismate_synth"/>
</dbReference>
<evidence type="ECO:0000256" key="2">
    <source>
        <dbReference type="ARBA" id="ARBA00008014"/>
    </source>
</evidence>
<name>A0A845KXT9_9FIRM</name>
<protein>
    <recommendedName>
        <fullName evidence="3 11">Chorismate synthase</fullName>
        <shortName evidence="11">CS</shortName>
        <ecNumber evidence="3 11">4.2.3.5</ecNumber>
    </recommendedName>
    <alternativeName>
        <fullName evidence="11">5-enolpyruvylshikimate-3-phosphate phospholyase</fullName>
    </alternativeName>
</protein>
<evidence type="ECO:0000313" key="13">
    <source>
        <dbReference type="EMBL" id="MZP28497.1"/>
    </source>
</evidence>
<comment type="similarity">
    <text evidence="2 11 12">Belongs to the chorismate synthase family.</text>
</comment>
<evidence type="ECO:0000256" key="7">
    <source>
        <dbReference type="ARBA" id="ARBA00022827"/>
    </source>
</evidence>
<dbReference type="RefSeq" id="WP_161254005.1">
    <property type="nucleotide sequence ID" value="NZ_WXEY01000001.1"/>
</dbReference>